<dbReference type="AlphaFoldDB" id="M5TUV7"/>
<dbReference type="Proteomes" id="UP000011885">
    <property type="component" value="Unassembled WGS sequence"/>
</dbReference>
<organism evidence="7 8">
    <name type="scientific">Rhodopirellula sallentina SM41</name>
    <dbReference type="NCBI Taxonomy" id="1263870"/>
    <lineage>
        <taxon>Bacteria</taxon>
        <taxon>Pseudomonadati</taxon>
        <taxon>Planctomycetota</taxon>
        <taxon>Planctomycetia</taxon>
        <taxon>Pirellulales</taxon>
        <taxon>Pirellulaceae</taxon>
        <taxon>Rhodopirellula</taxon>
    </lineage>
</organism>
<evidence type="ECO:0000256" key="2">
    <source>
        <dbReference type="ARBA" id="ARBA00023015"/>
    </source>
</evidence>
<keyword evidence="2" id="KW-0805">Transcription regulation</keyword>
<evidence type="ECO:0000259" key="6">
    <source>
        <dbReference type="Pfam" id="PF08281"/>
    </source>
</evidence>
<dbReference type="NCBIfam" id="TIGR02937">
    <property type="entry name" value="sigma70-ECF"/>
    <property type="match status" value="1"/>
</dbReference>
<dbReference type="InterPro" id="IPR007627">
    <property type="entry name" value="RNA_pol_sigma70_r2"/>
</dbReference>
<evidence type="ECO:0000256" key="3">
    <source>
        <dbReference type="ARBA" id="ARBA00023082"/>
    </source>
</evidence>
<dbReference type="Pfam" id="PF04542">
    <property type="entry name" value="Sigma70_r2"/>
    <property type="match status" value="1"/>
</dbReference>
<dbReference type="OrthoDB" id="6383365at2"/>
<evidence type="ECO:0000313" key="7">
    <source>
        <dbReference type="EMBL" id="EMI52977.1"/>
    </source>
</evidence>
<protein>
    <submittedName>
        <fullName evidence="7">RNA polymerase sigma-70 ECF-like, Rhodopirellula baltica</fullName>
    </submittedName>
</protein>
<evidence type="ECO:0000313" key="8">
    <source>
        <dbReference type="Proteomes" id="UP000011885"/>
    </source>
</evidence>
<dbReference type="PATRIC" id="fig|1263870.3.peg.5906"/>
<dbReference type="GO" id="GO:0006352">
    <property type="term" value="P:DNA-templated transcription initiation"/>
    <property type="evidence" value="ECO:0007669"/>
    <property type="project" value="InterPro"/>
</dbReference>
<dbReference type="Gene3D" id="1.10.10.10">
    <property type="entry name" value="Winged helix-like DNA-binding domain superfamily/Winged helix DNA-binding domain"/>
    <property type="match status" value="1"/>
</dbReference>
<comment type="caution">
    <text evidence="7">The sequence shown here is derived from an EMBL/GenBank/DDBJ whole genome shotgun (WGS) entry which is preliminary data.</text>
</comment>
<comment type="similarity">
    <text evidence="1">Belongs to the sigma-70 factor family. ECF subfamily.</text>
</comment>
<evidence type="ECO:0000259" key="5">
    <source>
        <dbReference type="Pfam" id="PF04542"/>
    </source>
</evidence>
<accession>M5TUV7</accession>
<keyword evidence="4" id="KW-0804">Transcription</keyword>
<feature type="domain" description="RNA polymerase sigma factor 70 region 4 type 2" evidence="6">
    <location>
        <begin position="119"/>
        <end position="170"/>
    </location>
</feature>
<reference evidence="7 8" key="1">
    <citation type="journal article" date="2013" name="Mar. Genomics">
        <title>Expression of sulfatases in Rhodopirellula baltica and the diversity of sulfatases in the genus Rhodopirellula.</title>
        <authorList>
            <person name="Wegner C.E."/>
            <person name="Richter-Heitmann T."/>
            <person name="Klindworth A."/>
            <person name="Klockow C."/>
            <person name="Richter M."/>
            <person name="Achstetter T."/>
            <person name="Glockner F.O."/>
            <person name="Harder J."/>
        </authorList>
    </citation>
    <scope>NUCLEOTIDE SEQUENCE [LARGE SCALE GENOMIC DNA]</scope>
    <source>
        <strain evidence="7 8">SM41</strain>
    </source>
</reference>
<proteinExistence type="inferred from homology"/>
<keyword evidence="8" id="KW-1185">Reference proteome</keyword>
<dbReference type="SUPFAM" id="SSF88659">
    <property type="entry name" value="Sigma3 and sigma4 domains of RNA polymerase sigma factors"/>
    <property type="match status" value="1"/>
</dbReference>
<dbReference type="PANTHER" id="PTHR43133:SF51">
    <property type="entry name" value="RNA POLYMERASE SIGMA FACTOR"/>
    <property type="match status" value="1"/>
</dbReference>
<dbReference type="SUPFAM" id="SSF88946">
    <property type="entry name" value="Sigma2 domain of RNA polymerase sigma factors"/>
    <property type="match status" value="1"/>
</dbReference>
<dbReference type="RefSeq" id="WP_008686592.1">
    <property type="nucleotide sequence ID" value="NZ_ANOH01000394.1"/>
</dbReference>
<sequence length="184" mass="21174">MNSSQNDKETLQLTTEWVLRLTEAQPRLLGFLLKRLGNPDQAHEVLQEVNLVICRDAEKFNQDSDFLAWAFAIARYQILAFRKRQSRDRLVFPADLAASLDRLDSEMFPNDVCDRRETALQDCLVQLMPQQRKLIVQRYAESLSVKSIAGELDKSANAVSIMLHRIREKLIACIESKTITEPTR</sequence>
<dbReference type="InterPro" id="IPR039425">
    <property type="entry name" value="RNA_pol_sigma-70-like"/>
</dbReference>
<dbReference type="Pfam" id="PF08281">
    <property type="entry name" value="Sigma70_r4_2"/>
    <property type="match status" value="1"/>
</dbReference>
<dbReference type="InterPro" id="IPR013324">
    <property type="entry name" value="RNA_pol_sigma_r3/r4-like"/>
</dbReference>
<dbReference type="InterPro" id="IPR013325">
    <property type="entry name" value="RNA_pol_sigma_r2"/>
</dbReference>
<dbReference type="Gene3D" id="1.10.1740.10">
    <property type="match status" value="1"/>
</dbReference>
<name>M5TUV7_9BACT</name>
<gene>
    <name evidence="7" type="ORF">RSSM_05580</name>
</gene>
<dbReference type="GO" id="GO:0016987">
    <property type="term" value="F:sigma factor activity"/>
    <property type="evidence" value="ECO:0007669"/>
    <property type="project" value="UniProtKB-KW"/>
</dbReference>
<evidence type="ECO:0000256" key="4">
    <source>
        <dbReference type="ARBA" id="ARBA00023163"/>
    </source>
</evidence>
<keyword evidence="3" id="KW-0731">Sigma factor</keyword>
<dbReference type="InterPro" id="IPR036388">
    <property type="entry name" value="WH-like_DNA-bd_sf"/>
</dbReference>
<dbReference type="InterPro" id="IPR014331">
    <property type="entry name" value="RNA_pol_sigma70_ECF_RHOBA"/>
</dbReference>
<dbReference type="NCBIfam" id="TIGR02989">
    <property type="entry name" value="Sig-70_gvs1"/>
    <property type="match status" value="1"/>
</dbReference>
<dbReference type="PANTHER" id="PTHR43133">
    <property type="entry name" value="RNA POLYMERASE ECF-TYPE SIGMA FACTO"/>
    <property type="match status" value="1"/>
</dbReference>
<dbReference type="GO" id="GO:0003677">
    <property type="term" value="F:DNA binding"/>
    <property type="evidence" value="ECO:0007669"/>
    <property type="project" value="InterPro"/>
</dbReference>
<dbReference type="EMBL" id="ANOH01000394">
    <property type="protein sequence ID" value="EMI52977.1"/>
    <property type="molecule type" value="Genomic_DNA"/>
</dbReference>
<dbReference type="InterPro" id="IPR014284">
    <property type="entry name" value="RNA_pol_sigma-70_dom"/>
</dbReference>
<dbReference type="InterPro" id="IPR013249">
    <property type="entry name" value="RNA_pol_sigma70_r4_t2"/>
</dbReference>
<feature type="domain" description="RNA polymerase sigma-70 region 2" evidence="5">
    <location>
        <begin position="24"/>
        <end position="87"/>
    </location>
</feature>
<evidence type="ECO:0000256" key="1">
    <source>
        <dbReference type="ARBA" id="ARBA00010641"/>
    </source>
</evidence>